<organism evidence="2 3">
    <name type="scientific">Magallana gigas</name>
    <name type="common">Pacific oyster</name>
    <name type="synonym">Crassostrea gigas</name>
    <dbReference type="NCBI Taxonomy" id="29159"/>
    <lineage>
        <taxon>Eukaryota</taxon>
        <taxon>Metazoa</taxon>
        <taxon>Spiralia</taxon>
        <taxon>Lophotrochozoa</taxon>
        <taxon>Mollusca</taxon>
        <taxon>Bivalvia</taxon>
        <taxon>Autobranchia</taxon>
        <taxon>Pteriomorphia</taxon>
        <taxon>Ostreida</taxon>
        <taxon>Ostreoidea</taxon>
        <taxon>Ostreidae</taxon>
        <taxon>Magallana</taxon>
    </lineage>
</organism>
<name>A0A8W8M0G2_MAGGI</name>
<reference evidence="2" key="1">
    <citation type="submission" date="2022-08" db="UniProtKB">
        <authorList>
            <consortium name="EnsemblMetazoa"/>
        </authorList>
    </citation>
    <scope>IDENTIFICATION</scope>
    <source>
        <strain evidence="2">05x7-T-G4-1.051#20</strain>
    </source>
</reference>
<dbReference type="Proteomes" id="UP000005408">
    <property type="component" value="Unassembled WGS sequence"/>
</dbReference>
<keyword evidence="3" id="KW-1185">Reference proteome</keyword>
<keyword evidence="1" id="KW-1133">Transmembrane helix</keyword>
<sequence>MMWTTDQEDRYEMASSKQDKYLLVAAIDFGTTYSGYAFSTRYDFQRDPTNTFLKQWVDPTSSMMNNKTSTCILFTKKKKFSKFGFEAEAKYLDLILDKDHMNWYFFRRFKMSLYDVQSTDEEVYLEDETGKPMAALIVFTESLKYLIDSLLNDARKQQSEIHLQDIKWILTVPAIWSDPAKAFMRKAAVGAGIDTEMLTIALEPEAAAMYVKHIPLERSVDGKTGDVFQTFSAGSKYIVVDAGGGTIDITAHQVMEDGNVKELIKATGGDWGGTRVDGEYIDLIKCLIGRTATDDLNQNAPNVFFEACREFESAKRTIKPKSDITFNVRIPSDIGETYTRTHSGKNLKSVEYVTTKRKKQFKISFIGDKLRLASSDAEKFFAKSVKKITKHLKKVFKQKDGRGISTIILVGGYAESLILMEGIKSSFPHMRTIIPQGAAWSVLRGAVIFGHDPSLIRQRRSKYSYGIDVFEKFNPAKHDENRKYEKDGEIRCGKIFSKLVEVDQTVTVGEYQGEGVYTLHAFGTKGDVKLYSSTEMNPQYVDDENCFFIGYILKPGHSFLLNEDIVIKMCFGETEIEFNAHQPKSQKTAKYYLGQN</sequence>
<dbReference type="AlphaFoldDB" id="A0A8W8M0G2"/>
<keyword evidence="1" id="KW-0472">Membrane</keyword>
<evidence type="ECO:0000256" key="1">
    <source>
        <dbReference type="SAM" id="Phobius"/>
    </source>
</evidence>
<dbReference type="PANTHER" id="PTHR14187:SF5">
    <property type="entry name" value="HEAT SHOCK 70 KDA PROTEIN 12A"/>
    <property type="match status" value="1"/>
</dbReference>
<evidence type="ECO:0008006" key="4">
    <source>
        <dbReference type="Google" id="ProtNLM"/>
    </source>
</evidence>
<dbReference type="Gene3D" id="3.30.420.40">
    <property type="match status" value="1"/>
</dbReference>
<dbReference type="PANTHER" id="PTHR14187">
    <property type="entry name" value="ALPHA KINASE/ELONGATION FACTOR 2 KINASE"/>
    <property type="match status" value="1"/>
</dbReference>
<accession>A0A8W8M0G2</accession>
<evidence type="ECO:0000313" key="2">
    <source>
        <dbReference type="EnsemblMetazoa" id="G31002.3:cds"/>
    </source>
</evidence>
<evidence type="ECO:0000313" key="3">
    <source>
        <dbReference type="Proteomes" id="UP000005408"/>
    </source>
</evidence>
<dbReference type="CDD" id="cd10229">
    <property type="entry name" value="ASKHA_NBD_HSP70_HSPA12"/>
    <property type="match status" value="1"/>
</dbReference>
<protein>
    <recommendedName>
        <fullName evidence="4">Heat shock 70 kDa protein 12A</fullName>
    </recommendedName>
</protein>
<dbReference type="InterPro" id="IPR043129">
    <property type="entry name" value="ATPase_NBD"/>
</dbReference>
<keyword evidence="1" id="KW-0812">Transmembrane</keyword>
<dbReference type="SUPFAM" id="SSF53067">
    <property type="entry name" value="Actin-like ATPase domain"/>
    <property type="match status" value="2"/>
</dbReference>
<proteinExistence type="predicted"/>
<dbReference type="EnsemblMetazoa" id="G31002.3">
    <property type="protein sequence ID" value="G31002.3:cds"/>
    <property type="gene ID" value="G31002"/>
</dbReference>
<feature type="transmembrane region" description="Helical" evidence="1">
    <location>
        <begin position="21"/>
        <end position="39"/>
    </location>
</feature>